<accession>A0A9W6S3X0</accession>
<feature type="region of interest" description="Disordered" evidence="9">
    <location>
        <begin position="1"/>
        <end position="26"/>
    </location>
</feature>
<keyword evidence="6" id="KW-0418">Kinase</keyword>
<evidence type="ECO:0000256" key="2">
    <source>
        <dbReference type="ARBA" id="ARBA00012438"/>
    </source>
</evidence>
<dbReference type="PANTHER" id="PTHR24421">
    <property type="entry name" value="NITRATE/NITRITE SENSOR PROTEIN NARX-RELATED"/>
    <property type="match status" value="1"/>
</dbReference>
<organism evidence="11 12">
    <name type="scientific">Actinoallomurus iriomotensis</name>
    <dbReference type="NCBI Taxonomy" id="478107"/>
    <lineage>
        <taxon>Bacteria</taxon>
        <taxon>Bacillati</taxon>
        <taxon>Actinomycetota</taxon>
        <taxon>Actinomycetes</taxon>
        <taxon>Streptosporangiales</taxon>
        <taxon>Thermomonosporaceae</taxon>
        <taxon>Actinoallomurus</taxon>
    </lineage>
</organism>
<dbReference type="SMART" id="SM00065">
    <property type="entry name" value="GAF"/>
    <property type="match status" value="1"/>
</dbReference>
<gene>
    <name evidence="11" type="ORF">Airi02_046900</name>
</gene>
<evidence type="ECO:0000256" key="1">
    <source>
        <dbReference type="ARBA" id="ARBA00000085"/>
    </source>
</evidence>
<dbReference type="InterPro" id="IPR050482">
    <property type="entry name" value="Sensor_HK_TwoCompSys"/>
</dbReference>
<dbReference type="GO" id="GO:0046983">
    <property type="term" value="F:protein dimerization activity"/>
    <property type="evidence" value="ECO:0007669"/>
    <property type="project" value="InterPro"/>
</dbReference>
<keyword evidence="3" id="KW-0597">Phosphoprotein</keyword>
<keyword evidence="4" id="KW-0808">Transferase</keyword>
<evidence type="ECO:0000256" key="3">
    <source>
        <dbReference type="ARBA" id="ARBA00022553"/>
    </source>
</evidence>
<dbReference type="EMBL" id="BSTK01000006">
    <property type="protein sequence ID" value="GLY86761.1"/>
    <property type="molecule type" value="Genomic_DNA"/>
</dbReference>
<sequence>MGGWGSRTRAWSRARRRTNPAGARGDPVAWTYDGSRAGGQGAVISLAAARARLRELTDEQAALHRVMTLAAQGASPARMFASVARELGKLLGGDHVTISRYQPDRTTIVVCHWAGHAPFSARRRSVDESAVGAEVARTGRPARRTEQARHGTEIGVWTRGPRHIVACPVIVQGRLWGLMAEVSSGPAPRPDGTEERMAKFAELLAATITHAEGRDELLASRARLALACDATRRRVERDLHDGVQQRLVVLTLELRGLQGAVDEELRERVRRMEADLYGAMTDLWEISHGLHPVSLSQGGIDAALKSLARRSPLPVELSGCVGGRLAETVETAVYAAASEALANTLRHANATRAHIDVRLQRGAVWMWCHDDGCGGAHLPHGASLAHGSGLIGLRDRVEALGGDLAISSPPGQGTSLRVRIPTG</sequence>
<dbReference type="Gene3D" id="3.30.565.10">
    <property type="entry name" value="Histidine kinase-like ATPase, C-terminal domain"/>
    <property type="match status" value="1"/>
</dbReference>
<evidence type="ECO:0000256" key="5">
    <source>
        <dbReference type="ARBA" id="ARBA00022741"/>
    </source>
</evidence>
<dbReference type="InterPro" id="IPR011712">
    <property type="entry name" value="Sig_transdc_His_kin_sub3_dim/P"/>
</dbReference>
<dbReference type="EC" id="2.7.13.3" evidence="2"/>
<dbReference type="Proteomes" id="UP001165074">
    <property type="component" value="Unassembled WGS sequence"/>
</dbReference>
<dbReference type="SUPFAM" id="SSF55781">
    <property type="entry name" value="GAF domain-like"/>
    <property type="match status" value="1"/>
</dbReference>
<dbReference type="AlphaFoldDB" id="A0A9W6S3X0"/>
<keyword evidence="8" id="KW-0902">Two-component regulatory system</keyword>
<dbReference type="InterPro" id="IPR036890">
    <property type="entry name" value="HATPase_C_sf"/>
</dbReference>
<dbReference type="Pfam" id="PF07730">
    <property type="entry name" value="HisKA_3"/>
    <property type="match status" value="1"/>
</dbReference>
<dbReference type="Pfam" id="PF01590">
    <property type="entry name" value="GAF"/>
    <property type="match status" value="1"/>
</dbReference>
<keyword evidence="7" id="KW-0067">ATP-binding</keyword>
<comment type="caution">
    <text evidence="11">The sequence shown here is derived from an EMBL/GenBank/DDBJ whole genome shotgun (WGS) entry which is preliminary data.</text>
</comment>
<protein>
    <recommendedName>
        <fullName evidence="2">histidine kinase</fullName>
        <ecNumber evidence="2">2.7.13.3</ecNumber>
    </recommendedName>
</protein>
<dbReference type="CDD" id="cd16917">
    <property type="entry name" value="HATPase_UhpB-NarQ-NarX-like"/>
    <property type="match status" value="1"/>
</dbReference>
<dbReference type="Gene3D" id="1.20.5.1930">
    <property type="match status" value="1"/>
</dbReference>
<dbReference type="PANTHER" id="PTHR24421:SF10">
    <property type="entry name" value="NITRATE_NITRITE SENSOR PROTEIN NARQ"/>
    <property type="match status" value="1"/>
</dbReference>
<evidence type="ECO:0000313" key="12">
    <source>
        <dbReference type="Proteomes" id="UP001165074"/>
    </source>
</evidence>
<evidence type="ECO:0000256" key="8">
    <source>
        <dbReference type="ARBA" id="ARBA00023012"/>
    </source>
</evidence>
<keyword evidence="12" id="KW-1185">Reference proteome</keyword>
<dbReference type="GO" id="GO:0016020">
    <property type="term" value="C:membrane"/>
    <property type="evidence" value="ECO:0007669"/>
    <property type="project" value="InterPro"/>
</dbReference>
<dbReference type="InterPro" id="IPR003018">
    <property type="entry name" value="GAF"/>
</dbReference>
<dbReference type="Pfam" id="PF02518">
    <property type="entry name" value="HATPase_c"/>
    <property type="match status" value="1"/>
</dbReference>
<dbReference type="SUPFAM" id="SSF55874">
    <property type="entry name" value="ATPase domain of HSP90 chaperone/DNA topoisomerase II/histidine kinase"/>
    <property type="match status" value="1"/>
</dbReference>
<evidence type="ECO:0000256" key="9">
    <source>
        <dbReference type="SAM" id="MobiDB-lite"/>
    </source>
</evidence>
<name>A0A9W6S3X0_9ACTN</name>
<dbReference type="GO" id="GO:0005524">
    <property type="term" value="F:ATP binding"/>
    <property type="evidence" value="ECO:0007669"/>
    <property type="project" value="UniProtKB-KW"/>
</dbReference>
<evidence type="ECO:0000259" key="10">
    <source>
        <dbReference type="SMART" id="SM00065"/>
    </source>
</evidence>
<evidence type="ECO:0000256" key="6">
    <source>
        <dbReference type="ARBA" id="ARBA00022777"/>
    </source>
</evidence>
<proteinExistence type="predicted"/>
<evidence type="ECO:0000256" key="4">
    <source>
        <dbReference type="ARBA" id="ARBA00022679"/>
    </source>
</evidence>
<dbReference type="RefSeq" id="WP_285575206.1">
    <property type="nucleotide sequence ID" value="NZ_BSTK01000006.1"/>
</dbReference>
<evidence type="ECO:0000256" key="7">
    <source>
        <dbReference type="ARBA" id="ARBA00022840"/>
    </source>
</evidence>
<keyword evidence="5" id="KW-0547">Nucleotide-binding</keyword>
<reference evidence="11" key="1">
    <citation type="submission" date="2023-03" db="EMBL/GenBank/DDBJ databases">
        <title>Actinoallomurus iriomotensis NBRC 103684.</title>
        <authorList>
            <person name="Ichikawa N."/>
            <person name="Sato H."/>
            <person name="Tonouchi N."/>
        </authorList>
    </citation>
    <scope>NUCLEOTIDE SEQUENCE</scope>
    <source>
        <strain evidence="11">NBRC 103684</strain>
    </source>
</reference>
<dbReference type="InterPro" id="IPR003594">
    <property type="entry name" value="HATPase_dom"/>
</dbReference>
<dbReference type="GO" id="GO:0000155">
    <property type="term" value="F:phosphorelay sensor kinase activity"/>
    <property type="evidence" value="ECO:0007669"/>
    <property type="project" value="InterPro"/>
</dbReference>
<dbReference type="Gene3D" id="3.30.450.40">
    <property type="match status" value="1"/>
</dbReference>
<evidence type="ECO:0000313" key="11">
    <source>
        <dbReference type="EMBL" id="GLY86761.1"/>
    </source>
</evidence>
<feature type="domain" description="GAF" evidence="10">
    <location>
        <begin position="75"/>
        <end position="218"/>
    </location>
</feature>
<comment type="catalytic activity">
    <reaction evidence="1">
        <text>ATP + protein L-histidine = ADP + protein N-phospho-L-histidine.</text>
        <dbReference type="EC" id="2.7.13.3"/>
    </reaction>
</comment>
<dbReference type="InterPro" id="IPR029016">
    <property type="entry name" value="GAF-like_dom_sf"/>
</dbReference>